<dbReference type="SMART" id="SM00212">
    <property type="entry name" value="UBCc"/>
    <property type="match status" value="1"/>
</dbReference>
<gene>
    <name evidence="2" type="ORF">HTEP1355_LOCUS17705</name>
</gene>
<dbReference type="InterPro" id="IPR050113">
    <property type="entry name" value="Ub_conjugating_enzyme"/>
</dbReference>
<dbReference type="Gene3D" id="3.10.110.10">
    <property type="entry name" value="Ubiquitin Conjugating Enzyme"/>
    <property type="match status" value="2"/>
</dbReference>
<dbReference type="AlphaFoldDB" id="A0A7S0WD22"/>
<name>A0A7S0WD22_9CRYP</name>
<organism evidence="2">
    <name type="scientific">Hemiselmis tepida</name>
    <dbReference type="NCBI Taxonomy" id="464990"/>
    <lineage>
        <taxon>Eukaryota</taxon>
        <taxon>Cryptophyceae</taxon>
        <taxon>Cryptomonadales</taxon>
        <taxon>Hemiselmidaceae</taxon>
        <taxon>Hemiselmis</taxon>
    </lineage>
</organism>
<sequence>MWSSAQSIQSVMVSIQSLMDDQPFHNEPGFEKEAFKEGGKASKRAGRTQQSLQDLVKAYNLKITHESIRLGVCEVLEDLFKPESDKAYSFPEVIKWHFLLYHQAYLDIIEANKDATGPFEMMEFEYARNEMSGSFDFATLKHRIERIWDQVTEETRAWEKKGEEVTANGTASYECQQVNMALQKFGRVPLEGVSASPQSSNMFVWDVTFMGGLDGGWWENGIYSLSLVFPPDFPDTPPRAKFETVMFHPQISKEGYPFIGVSLSDWRNVNAILQDIHKILRNPPNPDPRTWVNKEAASLYFNEGDKGRDEYARHVRKCAQRSME</sequence>
<accession>A0A7S0WD22</accession>
<proteinExistence type="predicted"/>
<evidence type="ECO:0000313" key="2">
    <source>
        <dbReference type="EMBL" id="CAD8804027.1"/>
    </source>
</evidence>
<protein>
    <recommendedName>
        <fullName evidence="1">UBC core domain-containing protein</fullName>
    </recommendedName>
</protein>
<feature type="domain" description="UBC core" evidence="1">
    <location>
        <begin position="170"/>
        <end position="324"/>
    </location>
</feature>
<dbReference type="SUPFAM" id="SSF54495">
    <property type="entry name" value="UBC-like"/>
    <property type="match status" value="1"/>
</dbReference>
<reference evidence="2" key="1">
    <citation type="submission" date="2021-01" db="EMBL/GenBank/DDBJ databases">
        <authorList>
            <person name="Corre E."/>
            <person name="Pelletier E."/>
            <person name="Niang G."/>
            <person name="Scheremetjew M."/>
            <person name="Finn R."/>
            <person name="Kale V."/>
            <person name="Holt S."/>
            <person name="Cochrane G."/>
            <person name="Meng A."/>
            <person name="Brown T."/>
            <person name="Cohen L."/>
        </authorList>
    </citation>
    <scope>NUCLEOTIDE SEQUENCE</scope>
    <source>
        <strain evidence="2">CCMP443</strain>
    </source>
</reference>
<dbReference type="PANTHER" id="PTHR24067">
    <property type="entry name" value="UBIQUITIN-CONJUGATING ENZYME E2"/>
    <property type="match status" value="1"/>
</dbReference>
<evidence type="ECO:0000259" key="1">
    <source>
        <dbReference type="PROSITE" id="PS50127"/>
    </source>
</evidence>
<dbReference type="PROSITE" id="PS50127">
    <property type="entry name" value="UBC_2"/>
    <property type="match status" value="1"/>
</dbReference>
<dbReference type="InterPro" id="IPR000608">
    <property type="entry name" value="UBC"/>
</dbReference>
<dbReference type="EMBL" id="HBFN01030603">
    <property type="protein sequence ID" value="CAD8804027.1"/>
    <property type="molecule type" value="Transcribed_RNA"/>
</dbReference>
<dbReference type="InterPro" id="IPR016135">
    <property type="entry name" value="UBQ-conjugating_enzyme/RWD"/>
</dbReference>
<dbReference type="Pfam" id="PF00179">
    <property type="entry name" value="UQ_con"/>
    <property type="match status" value="1"/>
</dbReference>